<accession>A0A8J3I3U2</accession>
<evidence type="ECO:0000313" key="9">
    <source>
        <dbReference type="EMBL" id="GHO45483.1"/>
    </source>
</evidence>
<feature type="transmembrane region" description="Helical" evidence="8">
    <location>
        <begin position="222"/>
        <end position="245"/>
    </location>
</feature>
<evidence type="ECO:0000256" key="6">
    <source>
        <dbReference type="ARBA" id="ARBA00023136"/>
    </source>
</evidence>
<dbReference type="GO" id="GO:0005886">
    <property type="term" value="C:plasma membrane"/>
    <property type="evidence" value="ECO:0007669"/>
    <property type="project" value="UniProtKB-SubCell"/>
</dbReference>
<feature type="transmembrane region" description="Helical" evidence="8">
    <location>
        <begin position="146"/>
        <end position="166"/>
    </location>
</feature>
<dbReference type="RefSeq" id="WP_220194813.1">
    <property type="nucleotide sequence ID" value="NZ_BNJF01000001.1"/>
</dbReference>
<keyword evidence="5 8" id="KW-1133">Transmembrane helix</keyword>
<evidence type="ECO:0000313" key="10">
    <source>
        <dbReference type="Proteomes" id="UP000612362"/>
    </source>
</evidence>
<evidence type="ECO:0000256" key="5">
    <source>
        <dbReference type="ARBA" id="ARBA00022989"/>
    </source>
</evidence>
<feature type="transmembrane region" description="Helical" evidence="8">
    <location>
        <begin position="372"/>
        <end position="395"/>
    </location>
</feature>
<keyword evidence="4 8" id="KW-0812">Transmembrane</keyword>
<comment type="similarity">
    <text evidence="7">Belongs to the glycosyltransferase 87 family.</text>
</comment>
<dbReference type="Pfam" id="PF09594">
    <property type="entry name" value="GT87"/>
    <property type="match status" value="1"/>
</dbReference>
<keyword evidence="3" id="KW-0808">Transferase</keyword>
<keyword evidence="2" id="KW-1003">Cell membrane</keyword>
<reference evidence="9" key="1">
    <citation type="submission" date="2020-10" db="EMBL/GenBank/DDBJ databases">
        <title>Taxonomic study of unclassified bacteria belonging to the class Ktedonobacteria.</title>
        <authorList>
            <person name="Yabe S."/>
            <person name="Wang C.M."/>
            <person name="Zheng Y."/>
            <person name="Sakai Y."/>
            <person name="Cavaletti L."/>
            <person name="Monciardini P."/>
            <person name="Donadio S."/>
        </authorList>
    </citation>
    <scope>NUCLEOTIDE SEQUENCE</scope>
    <source>
        <strain evidence="9">SOSP1-1</strain>
    </source>
</reference>
<evidence type="ECO:0000256" key="8">
    <source>
        <dbReference type="SAM" id="Phobius"/>
    </source>
</evidence>
<proteinExistence type="inferred from homology"/>
<keyword evidence="10" id="KW-1185">Reference proteome</keyword>
<evidence type="ECO:0000256" key="1">
    <source>
        <dbReference type="ARBA" id="ARBA00004651"/>
    </source>
</evidence>
<feature type="transmembrane region" description="Helical" evidence="8">
    <location>
        <begin position="265"/>
        <end position="287"/>
    </location>
</feature>
<comment type="subcellular location">
    <subcellularLocation>
        <location evidence="1">Cell membrane</location>
        <topology evidence="1">Multi-pass membrane protein</topology>
    </subcellularLocation>
</comment>
<evidence type="ECO:0000256" key="4">
    <source>
        <dbReference type="ARBA" id="ARBA00022692"/>
    </source>
</evidence>
<feature type="transmembrane region" description="Helical" evidence="8">
    <location>
        <begin position="20"/>
        <end position="41"/>
    </location>
</feature>
<organism evidence="9 10">
    <name type="scientific">Ktedonospora formicarum</name>
    <dbReference type="NCBI Taxonomy" id="2778364"/>
    <lineage>
        <taxon>Bacteria</taxon>
        <taxon>Bacillati</taxon>
        <taxon>Chloroflexota</taxon>
        <taxon>Ktedonobacteria</taxon>
        <taxon>Ktedonobacterales</taxon>
        <taxon>Ktedonobacteraceae</taxon>
        <taxon>Ktedonospora</taxon>
    </lineage>
</organism>
<evidence type="ECO:0000256" key="3">
    <source>
        <dbReference type="ARBA" id="ARBA00022679"/>
    </source>
</evidence>
<feature type="transmembrane region" description="Helical" evidence="8">
    <location>
        <begin position="442"/>
        <end position="462"/>
    </location>
</feature>
<dbReference type="Proteomes" id="UP000612362">
    <property type="component" value="Unassembled WGS sequence"/>
</dbReference>
<comment type="caution">
    <text evidence="9">The sequence shown here is derived from an EMBL/GenBank/DDBJ whole genome shotgun (WGS) entry which is preliminary data.</text>
</comment>
<sequence>MNVENLQSDQPRKDSRKKKLRSYLFLLCDFVILAIMCGCIIGRSSVPTDLNTDVSRYECYAAAFAEGGNTAFAQFPVRQCAELVANTPKLTTAIIASSLKKHGAPDFLVQFVASQADDQPLHYLPHEYPILTLIPFEIAYLISTPAYYQFAFNLLMTALAISIYFLLLAYKSRSASISFALFLVIGYVMKRPSTIAVDRFDMLPAALTFFALIFAMKSRWNWAFAMIALGTMTKFYPVILLPPFFIGQQMASRYQGLKWNAWQRFLPFVTFCATCLIITIVSLLFSVEGTLAPLNYFGARPVQIESLQASLLWLSNGLSMRHLTVFRNYGSTNIAGPNEAIISLLCNGLLVVGLLATLWLQGKRRLTLSQAVLLFLMVVIITGKVFSPQYMIWLFPIVALTIGEKPLWIVAWSVVAFLTYYIFPSLYMSGHSSRLTPFQPQFYPIVTARNFLLLGMYVYMLVNAGLQKSVKVQAEKLTKLTISRPLPSPDDIQVV</sequence>
<evidence type="ECO:0000256" key="2">
    <source>
        <dbReference type="ARBA" id="ARBA00022475"/>
    </source>
</evidence>
<dbReference type="InterPro" id="IPR018584">
    <property type="entry name" value="GT87"/>
</dbReference>
<gene>
    <name evidence="9" type="ORF">KSX_36460</name>
</gene>
<evidence type="ECO:0000256" key="7">
    <source>
        <dbReference type="ARBA" id="ARBA00024033"/>
    </source>
</evidence>
<evidence type="ECO:0008006" key="11">
    <source>
        <dbReference type="Google" id="ProtNLM"/>
    </source>
</evidence>
<dbReference type="EMBL" id="BNJF01000001">
    <property type="protein sequence ID" value="GHO45483.1"/>
    <property type="molecule type" value="Genomic_DNA"/>
</dbReference>
<feature type="transmembrane region" description="Helical" evidence="8">
    <location>
        <begin position="340"/>
        <end position="360"/>
    </location>
</feature>
<feature type="transmembrane region" description="Helical" evidence="8">
    <location>
        <begin position="172"/>
        <end position="188"/>
    </location>
</feature>
<protein>
    <recommendedName>
        <fullName evidence="11">DUF2029 domain-containing protein</fullName>
    </recommendedName>
</protein>
<dbReference type="AlphaFoldDB" id="A0A8J3I3U2"/>
<keyword evidence="6 8" id="KW-0472">Membrane</keyword>
<feature type="transmembrane region" description="Helical" evidence="8">
    <location>
        <begin position="407"/>
        <end position="430"/>
    </location>
</feature>
<name>A0A8J3I3U2_9CHLR</name>
<dbReference type="GO" id="GO:0016758">
    <property type="term" value="F:hexosyltransferase activity"/>
    <property type="evidence" value="ECO:0007669"/>
    <property type="project" value="InterPro"/>
</dbReference>